<dbReference type="EMBL" id="JAHQCS010000092">
    <property type="protein sequence ID" value="MBU9712095.1"/>
    <property type="molecule type" value="Genomic_DNA"/>
</dbReference>
<dbReference type="Proteomes" id="UP000784880">
    <property type="component" value="Unassembled WGS sequence"/>
</dbReference>
<organism evidence="1 2">
    <name type="scientific">Evansella tamaricis</name>
    <dbReference type="NCBI Taxonomy" id="2069301"/>
    <lineage>
        <taxon>Bacteria</taxon>
        <taxon>Bacillati</taxon>
        <taxon>Bacillota</taxon>
        <taxon>Bacilli</taxon>
        <taxon>Bacillales</taxon>
        <taxon>Bacillaceae</taxon>
        <taxon>Evansella</taxon>
    </lineage>
</organism>
<sequence length="84" mass="9510">MPRKREIKAVVHQSGNSDVDVNVTVDTTALAYAFATFLFVDGRLKKDKYDEMIKELDKHTGRKEEAGTGDVAHLISKTKRRFLT</sequence>
<dbReference type="RefSeq" id="WP_217066280.1">
    <property type="nucleotide sequence ID" value="NZ_JAHQCS010000092.1"/>
</dbReference>
<evidence type="ECO:0000313" key="2">
    <source>
        <dbReference type="Proteomes" id="UP000784880"/>
    </source>
</evidence>
<protein>
    <submittedName>
        <fullName evidence="1">Uncharacterized protein</fullName>
    </submittedName>
</protein>
<keyword evidence="2" id="KW-1185">Reference proteome</keyword>
<comment type="caution">
    <text evidence="1">The sequence shown here is derived from an EMBL/GenBank/DDBJ whole genome shotgun (WGS) entry which is preliminary data.</text>
</comment>
<gene>
    <name evidence="1" type="ORF">KS419_10120</name>
</gene>
<accession>A0ABS6JFD0</accession>
<name>A0ABS6JFD0_9BACI</name>
<reference evidence="1 2" key="1">
    <citation type="submission" date="2021-06" db="EMBL/GenBank/DDBJ databases">
        <title>Bacillus sp. RD4P76, an endophyte from a halophyte.</title>
        <authorList>
            <person name="Sun J.-Q."/>
        </authorList>
    </citation>
    <scope>NUCLEOTIDE SEQUENCE [LARGE SCALE GENOMIC DNA]</scope>
    <source>
        <strain evidence="1 2">CGMCC 1.15917</strain>
    </source>
</reference>
<proteinExistence type="predicted"/>
<evidence type="ECO:0000313" key="1">
    <source>
        <dbReference type="EMBL" id="MBU9712095.1"/>
    </source>
</evidence>